<gene>
    <name evidence="8" type="primary">stiB</name>
</gene>
<dbReference type="SMART" id="SM00823">
    <property type="entry name" value="PKS_PP"/>
    <property type="match status" value="1"/>
</dbReference>
<dbReference type="InterPro" id="IPR001227">
    <property type="entry name" value="Ac_transferase_dom_sf"/>
</dbReference>
<sequence length="1585" mass="170214">MSDMMKQLARMIRDLPPDRRAFLADLLRPEPEPIAIVGIGCRFPAGADDPAAFWNLLEQGVDAISEVPPDRWDLKAFHDPEPEAKGKGNTRWGGFLRKVDEFDPGFFGITPREAIQMDPQQRLFIEVAYEAIEDAGIPIERISGTHAGVFVGISGGDYNLIQLASPDQTDAYTCIGAVRSIIANRLSYLFDLRGPSIVVDTACSSSLVAVHLACQSLRSKECDLAIAGGANLVLSPHWSVAISKLQALASDGRCKTFDARADGFVRAEGCGTIVLKRLSDALASGDRIRALIRGSATNQDGHSQGLTAPNGLTQQALLRQALQNGGVKPEQVSYIETHGTGTILGDPIEVSALSEVYGKPRPDGRPCILGSVKTNVGHLEAAAGIAGLLKVVLALEHGAVPKQLHFQKLNPNISLEGTRFVIPTEMSPWPSDGQRRMGAVSSFGIGGANAHMVLEEAPSVGPKPPSAVERPRHLLALSAKTADALRAQAGRFELLLSTVGEEAVPDVCHTAHVGRSHFKHRLAVEGASGAELREHLASFAAGNETAVAASGKVEEEAHREVAFLFTGQGSQYVDMGRVLYRTQPVFREVINQCSALLGANPISLLSVLYPEPGVPTPLDETEFTQPALFALQCALAKLWRSWGIEPSVVMGHSVGEYAAACVAGVFNLEEGLRLIAARGRLIQALPAGGAMSAIFTHEAQVAAAVAPLAGRVSIAAINGPTEVVISGEKAAVEEISERFRGEGVETRRLNVSHAFHSPLMEPVLSAFTKLAEGVTYRTPKVKLISNLTGQVMSEAPTADAWCRHLRQPVRFLDGLRTLGAMGCGAIIEIGPTPTLIGIGRRCLPEESMAWLPSLRKGKDDWQQMLSSLGALYTRGLPVNWVGFDKGYSRHRVSVPTYPFQRKRYWLAEASADRAVAHGSTRMAVALPGAPDTLHRLEWTPEAQDPLVDRSRGEAERDGGTWLLLTDQGGVGAALADRLGARGARCLLVSPGEGPLRQEDGVWKVDPSSVGEFTRLLEEGANDKGRPLRGIVHLWSLDMPSGLLAAQRLGCGSALHLVQALSRFTQEAGAPRVWWVTRGVHAPGEEASPIAVAQAPIWGLGRVLALEHPELWGGLVDLSPRSGEEEIKALLREFSAPGSGGQIALRGTSRSVMHLAPCAMPEPSREIHLRADGTYLLTGGLGGLGLRVARWMVEQGARHLVLVGRRGASEAQQAAIDEMERAGARVLVAQGDISQKDVLAGLLEKARQSMPPLRGVIHAAGVLDDGVLIRQDWQRFERVMAPKIEGAWNLHELTREVELDFFILFSSMASALGSRGQGNYAAANAFLDALARLRRSQGLPAVSIQWGPWAEVGMAASHEARALRVWSEKGVGPIQPEEGLRLLGRAIRSGGTTGPVEVCVIPVQWPVFLEQFTANGIPRWLAGIARKVQGEVKNERAAQPRLLERIAEAPLLERRAILSAHIGSEVSRIMGFDSSQTINPREGLFAMGMDSLMAVELKNRLQKELGRTLSSSCVFNYPTLESLTGYLASSVLSREIPTATSEASPPTRTKDSAPTIEPQVDALSGTALAELFDEQLSAIDALIDNT</sequence>
<feature type="compositionally biased region" description="Polar residues" evidence="5">
    <location>
        <begin position="1537"/>
        <end position="1546"/>
    </location>
</feature>
<dbReference type="Gene3D" id="3.40.50.720">
    <property type="entry name" value="NAD(P)-binding Rossmann-like Domain"/>
    <property type="match status" value="1"/>
</dbReference>
<dbReference type="GO" id="GO:0004312">
    <property type="term" value="F:fatty acid synthase activity"/>
    <property type="evidence" value="ECO:0007669"/>
    <property type="project" value="TreeGrafter"/>
</dbReference>
<dbReference type="InterPro" id="IPR013968">
    <property type="entry name" value="PKS_KR"/>
</dbReference>
<dbReference type="CDD" id="cd08955">
    <property type="entry name" value="KR_2_FAS_SDR_x"/>
    <property type="match status" value="1"/>
</dbReference>
<accession>Q8RJY5</accession>
<dbReference type="PROSITE" id="PS52004">
    <property type="entry name" value="KS3_2"/>
    <property type="match status" value="1"/>
</dbReference>
<dbReference type="InterPro" id="IPR014030">
    <property type="entry name" value="Ketoacyl_synth_N"/>
</dbReference>
<dbReference type="EMBL" id="AJ421825">
    <property type="protein sequence ID" value="CAD19086.1"/>
    <property type="molecule type" value="Genomic_DNA"/>
</dbReference>
<dbReference type="SUPFAM" id="SSF47336">
    <property type="entry name" value="ACP-like"/>
    <property type="match status" value="1"/>
</dbReference>
<dbReference type="InterPro" id="IPR036736">
    <property type="entry name" value="ACP-like_sf"/>
</dbReference>
<dbReference type="InterPro" id="IPR009081">
    <property type="entry name" value="PP-bd_ACP"/>
</dbReference>
<protein>
    <submittedName>
        <fullName evidence="8">StiB protein</fullName>
    </submittedName>
</protein>
<dbReference type="InterPro" id="IPR036291">
    <property type="entry name" value="NAD(P)-bd_dom_sf"/>
</dbReference>
<feature type="region of interest" description="Disordered" evidence="5">
    <location>
        <begin position="1536"/>
        <end position="1555"/>
    </location>
</feature>
<dbReference type="GO" id="GO:0031177">
    <property type="term" value="F:phosphopantetheine binding"/>
    <property type="evidence" value="ECO:0007669"/>
    <property type="project" value="InterPro"/>
</dbReference>
<feature type="domain" description="Ketosynthase family 3 (KS3)" evidence="7">
    <location>
        <begin position="31"/>
        <end position="456"/>
    </location>
</feature>
<evidence type="ECO:0000256" key="3">
    <source>
        <dbReference type="ARBA" id="ARBA00022679"/>
    </source>
</evidence>
<dbReference type="Gene3D" id="1.10.1200.10">
    <property type="entry name" value="ACP-like"/>
    <property type="match status" value="1"/>
</dbReference>
<evidence type="ECO:0000256" key="4">
    <source>
        <dbReference type="ARBA" id="ARBA00054155"/>
    </source>
</evidence>
<comment type="function">
    <text evidence="4">Involved in production of the polyketide antibiotic thailandamide.</text>
</comment>
<dbReference type="InterPro" id="IPR016035">
    <property type="entry name" value="Acyl_Trfase/lysoPLipase"/>
</dbReference>
<organism evidence="8">
    <name type="scientific">Stigmatella aurantiaca</name>
    <dbReference type="NCBI Taxonomy" id="41"/>
    <lineage>
        <taxon>Bacteria</taxon>
        <taxon>Pseudomonadati</taxon>
        <taxon>Myxococcota</taxon>
        <taxon>Myxococcia</taxon>
        <taxon>Myxococcales</taxon>
        <taxon>Cystobacterineae</taxon>
        <taxon>Archangiaceae</taxon>
        <taxon>Stigmatella</taxon>
    </lineage>
</organism>
<dbReference type="InterPro" id="IPR018201">
    <property type="entry name" value="Ketoacyl_synth_AS"/>
</dbReference>
<dbReference type="Pfam" id="PF08659">
    <property type="entry name" value="KR"/>
    <property type="match status" value="1"/>
</dbReference>
<evidence type="ECO:0000259" key="7">
    <source>
        <dbReference type="PROSITE" id="PS52004"/>
    </source>
</evidence>
<dbReference type="Pfam" id="PF00550">
    <property type="entry name" value="PP-binding"/>
    <property type="match status" value="1"/>
</dbReference>
<dbReference type="InterPro" id="IPR016039">
    <property type="entry name" value="Thiolase-like"/>
</dbReference>
<dbReference type="FunFam" id="3.40.47.10:FF:000019">
    <property type="entry name" value="Polyketide synthase type I"/>
    <property type="match status" value="1"/>
</dbReference>
<dbReference type="Pfam" id="PF02801">
    <property type="entry name" value="Ketoacyl-synt_C"/>
    <property type="match status" value="1"/>
</dbReference>
<dbReference type="InterPro" id="IPR020841">
    <property type="entry name" value="PKS_Beta-ketoAc_synthase_dom"/>
</dbReference>
<dbReference type="InterPro" id="IPR050091">
    <property type="entry name" value="PKS_NRPS_Biosynth_Enz"/>
</dbReference>
<dbReference type="SMART" id="SM00825">
    <property type="entry name" value="PKS_KS"/>
    <property type="match status" value="1"/>
</dbReference>
<reference evidence="8" key="1">
    <citation type="journal article" date="2002" name="J. Biol. Chem.">
        <title>The biosynthesis of the aromatic myxobacterial electron transport inhibitor stigmatellin is directed by a novel type of modular polyketide synthase.</title>
        <authorList>
            <person name="Gaitatzis N."/>
            <person name="Silakowski B."/>
            <person name="Kunze B."/>
            <person name="Nordsiek G."/>
            <person name="Blocker H."/>
            <person name="Hofle G."/>
            <person name="Muller R."/>
        </authorList>
    </citation>
    <scope>NUCLEOTIDE SEQUENCE</scope>
    <source>
        <strain evidence="8">Sg a15</strain>
    </source>
</reference>
<dbReference type="GO" id="GO:0005886">
    <property type="term" value="C:plasma membrane"/>
    <property type="evidence" value="ECO:0007669"/>
    <property type="project" value="TreeGrafter"/>
</dbReference>
<dbReference type="SMART" id="SM00822">
    <property type="entry name" value="PKS_KR"/>
    <property type="match status" value="1"/>
</dbReference>
<dbReference type="GO" id="GO:0071770">
    <property type="term" value="P:DIM/DIP cell wall layer assembly"/>
    <property type="evidence" value="ECO:0007669"/>
    <property type="project" value="TreeGrafter"/>
</dbReference>
<dbReference type="GO" id="GO:0004315">
    <property type="term" value="F:3-oxoacyl-[acyl-carrier-protein] synthase activity"/>
    <property type="evidence" value="ECO:0007669"/>
    <property type="project" value="InterPro"/>
</dbReference>
<dbReference type="InterPro" id="IPR020806">
    <property type="entry name" value="PKS_PP-bd"/>
</dbReference>
<dbReference type="InterPro" id="IPR014031">
    <property type="entry name" value="Ketoacyl_synth_C"/>
</dbReference>
<evidence type="ECO:0000256" key="5">
    <source>
        <dbReference type="SAM" id="MobiDB-lite"/>
    </source>
</evidence>
<dbReference type="SUPFAM" id="SSF55048">
    <property type="entry name" value="Probable ACP-binding domain of malonyl-CoA ACP transacylase"/>
    <property type="match status" value="1"/>
</dbReference>
<dbReference type="InterPro" id="IPR057326">
    <property type="entry name" value="KR_dom"/>
</dbReference>
<dbReference type="SMART" id="SM00827">
    <property type="entry name" value="PKS_AT"/>
    <property type="match status" value="1"/>
</dbReference>
<feature type="domain" description="Carrier" evidence="6">
    <location>
        <begin position="1455"/>
        <end position="1530"/>
    </location>
</feature>
<dbReference type="Gene3D" id="3.40.366.10">
    <property type="entry name" value="Malonyl-Coenzyme A Acyl Carrier Protein, domain 2"/>
    <property type="match status" value="1"/>
</dbReference>
<dbReference type="CDD" id="cd00833">
    <property type="entry name" value="PKS"/>
    <property type="match status" value="1"/>
</dbReference>
<dbReference type="PANTHER" id="PTHR43775:SF37">
    <property type="entry name" value="SI:DKEY-61P9.11"/>
    <property type="match status" value="1"/>
</dbReference>
<dbReference type="PROSITE" id="PS00606">
    <property type="entry name" value="KS3_1"/>
    <property type="match status" value="1"/>
</dbReference>
<name>Q8RJY5_STIAU</name>
<dbReference type="Gene3D" id="3.40.47.10">
    <property type="match status" value="1"/>
</dbReference>
<dbReference type="SUPFAM" id="SSF52151">
    <property type="entry name" value="FabD/lysophospholipase-like"/>
    <property type="match status" value="1"/>
</dbReference>
<dbReference type="GO" id="GO:0006633">
    <property type="term" value="P:fatty acid biosynthetic process"/>
    <property type="evidence" value="ECO:0007669"/>
    <property type="project" value="InterPro"/>
</dbReference>
<dbReference type="SUPFAM" id="SSF51735">
    <property type="entry name" value="NAD(P)-binding Rossmann-fold domains"/>
    <property type="match status" value="2"/>
</dbReference>
<dbReference type="PANTHER" id="PTHR43775">
    <property type="entry name" value="FATTY ACID SYNTHASE"/>
    <property type="match status" value="1"/>
</dbReference>
<dbReference type="PROSITE" id="PS50075">
    <property type="entry name" value="CARRIER"/>
    <property type="match status" value="1"/>
</dbReference>
<evidence type="ECO:0000259" key="6">
    <source>
        <dbReference type="PROSITE" id="PS50075"/>
    </source>
</evidence>
<evidence type="ECO:0000256" key="1">
    <source>
        <dbReference type="ARBA" id="ARBA00022450"/>
    </source>
</evidence>
<proteinExistence type="predicted"/>
<evidence type="ECO:0000313" key="8">
    <source>
        <dbReference type="EMBL" id="CAD19086.1"/>
    </source>
</evidence>
<evidence type="ECO:0000256" key="2">
    <source>
        <dbReference type="ARBA" id="ARBA00022553"/>
    </source>
</evidence>
<keyword evidence="1" id="KW-0596">Phosphopantetheine</keyword>
<dbReference type="Gene3D" id="3.30.70.3290">
    <property type="match status" value="1"/>
</dbReference>
<keyword evidence="3" id="KW-0808">Transferase</keyword>
<dbReference type="InterPro" id="IPR016036">
    <property type="entry name" value="Malonyl_transacylase_ACP-bd"/>
</dbReference>
<dbReference type="InterPro" id="IPR014043">
    <property type="entry name" value="Acyl_transferase_dom"/>
</dbReference>
<dbReference type="FunFam" id="3.40.366.10:FF:000002">
    <property type="entry name" value="Probable polyketide synthase 2"/>
    <property type="match status" value="1"/>
</dbReference>
<keyword evidence="2" id="KW-0597">Phosphoprotein</keyword>
<dbReference type="Pfam" id="PF22621">
    <property type="entry name" value="CurL-like_PKS_C"/>
    <property type="match status" value="1"/>
</dbReference>
<dbReference type="GO" id="GO:0005737">
    <property type="term" value="C:cytoplasm"/>
    <property type="evidence" value="ECO:0007669"/>
    <property type="project" value="TreeGrafter"/>
</dbReference>
<dbReference type="Pfam" id="PF00698">
    <property type="entry name" value="Acyl_transf_1"/>
    <property type="match status" value="1"/>
</dbReference>
<dbReference type="KEGG" id="ag:CAD19086"/>
<dbReference type="Pfam" id="PF00109">
    <property type="entry name" value="ketoacyl-synt"/>
    <property type="match status" value="1"/>
</dbReference>
<dbReference type="SUPFAM" id="SSF53901">
    <property type="entry name" value="Thiolase-like"/>
    <property type="match status" value="1"/>
</dbReference>